<evidence type="ECO:0000313" key="14">
    <source>
        <dbReference type="EMBL" id="SFM59745.1"/>
    </source>
</evidence>
<dbReference type="OrthoDB" id="9804645at2"/>
<dbReference type="PROSITE" id="PS50109">
    <property type="entry name" value="HIS_KIN"/>
    <property type="match status" value="1"/>
</dbReference>
<evidence type="ECO:0000256" key="2">
    <source>
        <dbReference type="ARBA" id="ARBA00004370"/>
    </source>
</evidence>
<evidence type="ECO:0000256" key="1">
    <source>
        <dbReference type="ARBA" id="ARBA00000085"/>
    </source>
</evidence>
<evidence type="ECO:0000313" key="15">
    <source>
        <dbReference type="Proteomes" id="UP000243629"/>
    </source>
</evidence>
<dbReference type="InterPro" id="IPR003661">
    <property type="entry name" value="HisK_dim/P_dom"/>
</dbReference>
<evidence type="ECO:0000256" key="9">
    <source>
        <dbReference type="ARBA" id="ARBA00023012"/>
    </source>
</evidence>
<name>A0A1I4S5F4_9GAMM</name>
<dbReference type="STRING" id="1720063.SAMN05216217_10911"/>
<evidence type="ECO:0000256" key="11">
    <source>
        <dbReference type="SAM" id="Phobius"/>
    </source>
</evidence>
<dbReference type="Pfam" id="PF00512">
    <property type="entry name" value="HisKA"/>
    <property type="match status" value="1"/>
</dbReference>
<protein>
    <recommendedName>
        <fullName evidence="3">histidine kinase</fullName>
        <ecNumber evidence="3">2.7.13.3</ecNumber>
    </recommendedName>
</protein>
<evidence type="ECO:0000259" key="13">
    <source>
        <dbReference type="PROSITE" id="PS50885"/>
    </source>
</evidence>
<dbReference type="InterPro" id="IPR003594">
    <property type="entry name" value="HATPase_dom"/>
</dbReference>
<keyword evidence="15" id="KW-1185">Reference proteome</keyword>
<dbReference type="InterPro" id="IPR003660">
    <property type="entry name" value="HAMP_dom"/>
</dbReference>
<dbReference type="Pfam" id="PF00672">
    <property type="entry name" value="HAMP"/>
    <property type="match status" value="1"/>
</dbReference>
<keyword evidence="4" id="KW-0597">Phosphoprotein</keyword>
<keyword evidence="5" id="KW-0808">Transferase</keyword>
<keyword evidence="9" id="KW-0902">Two-component regulatory system</keyword>
<dbReference type="InterPro" id="IPR004358">
    <property type="entry name" value="Sig_transdc_His_kin-like_C"/>
</dbReference>
<evidence type="ECO:0000256" key="8">
    <source>
        <dbReference type="ARBA" id="ARBA00022989"/>
    </source>
</evidence>
<dbReference type="PRINTS" id="PR00344">
    <property type="entry name" value="BCTRLSENSOR"/>
</dbReference>
<accession>A0A1I4S5F4</accession>
<keyword evidence="7 14" id="KW-0418">Kinase</keyword>
<evidence type="ECO:0000256" key="3">
    <source>
        <dbReference type="ARBA" id="ARBA00012438"/>
    </source>
</evidence>
<dbReference type="AlphaFoldDB" id="A0A1I4S5F4"/>
<dbReference type="SUPFAM" id="SSF47384">
    <property type="entry name" value="Homodimeric domain of signal transducing histidine kinase"/>
    <property type="match status" value="1"/>
</dbReference>
<dbReference type="InterPro" id="IPR050428">
    <property type="entry name" value="TCS_sensor_his_kinase"/>
</dbReference>
<dbReference type="SUPFAM" id="SSF158472">
    <property type="entry name" value="HAMP domain-like"/>
    <property type="match status" value="1"/>
</dbReference>
<dbReference type="EMBL" id="FOUI01000009">
    <property type="protein sequence ID" value="SFM59745.1"/>
    <property type="molecule type" value="Genomic_DNA"/>
</dbReference>
<dbReference type="CDD" id="cd00075">
    <property type="entry name" value="HATPase"/>
    <property type="match status" value="1"/>
</dbReference>
<dbReference type="PANTHER" id="PTHR45436">
    <property type="entry name" value="SENSOR HISTIDINE KINASE YKOH"/>
    <property type="match status" value="1"/>
</dbReference>
<evidence type="ECO:0000259" key="12">
    <source>
        <dbReference type="PROSITE" id="PS50109"/>
    </source>
</evidence>
<dbReference type="PROSITE" id="PS50885">
    <property type="entry name" value="HAMP"/>
    <property type="match status" value="1"/>
</dbReference>
<dbReference type="Gene3D" id="3.30.565.10">
    <property type="entry name" value="Histidine kinase-like ATPase, C-terminal domain"/>
    <property type="match status" value="1"/>
</dbReference>
<dbReference type="Gene3D" id="6.10.340.10">
    <property type="match status" value="1"/>
</dbReference>
<dbReference type="Gene3D" id="1.10.287.130">
    <property type="match status" value="1"/>
</dbReference>
<dbReference type="CDD" id="cd06225">
    <property type="entry name" value="HAMP"/>
    <property type="match status" value="1"/>
</dbReference>
<comment type="subcellular location">
    <subcellularLocation>
        <location evidence="2">Membrane</location>
    </subcellularLocation>
</comment>
<dbReference type="PANTHER" id="PTHR45436:SF5">
    <property type="entry name" value="SENSOR HISTIDINE KINASE TRCS"/>
    <property type="match status" value="1"/>
</dbReference>
<evidence type="ECO:0000256" key="6">
    <source>
        <dbReference type="ARBA" id="ARBA00022692"/>
    </source>
</evidence>
<sequence>MRLFWKVFAVLWLATLLVGGSGFLVSRMLQQDWLLLQFHPQLRDFSEQLINRYESGGPQLAQQWLEQQRRDYRLRAQLYNSQGQRLLPGTIPQLPRFEASAESTSTRHGRLLQLGWESQRDQYQLTIHVPTPELLRWQHSRWGLLVNILLAMLVLGILSLLLSRYLTLPLARLGQAAEQLQRGEFGDVALQPLTLTSQRRDEIGDLARRFQAMAGRIQQLLGSQRQLLRDVSHELRSPLARLRIGLALVQRHQPAPDDPMWQRLDKACDQLDALIDDILALSRLDTLDQPAEPFDLDSLVSNCVEQAYLLAEERHIRFDLQGSSGIQIQGWPDQLASAIDNLLRNAVRFSPDNGCITLRLTHDADLLSLQIEDQGPGVPDEWLGRLGEPFLRLPEQAANSGHGLGLTIARRAISRHGGTLGFSRATAGGLRANIQLPVHTSR</sequence>
<dbReference type="SMART" id="SM00387">
    <property type="entry name" value="HATPase_c"/>
    <property type="match status" value="1"/>
</dbReference>
<evidence type="ECO:0000256" key="4">
    <source>
        <dbReference type="ARBA" id="ARBA00022553"/>
    </source>
</evidence>
<dbReference type="Proteomes" id="UP000243629">
    <property type="component" value="Unassembled WGS sequence"/>
</dbReference>
<dbReference type="EC" id="2.7.13.3" evidence="3"/>
<comment type="catalytic activity">
    <reaction evidence="1">
        <text>ATP + protein L-histidine = ADP + protein N-phospho-L-histidine.</text>
        <dbReference type="EC" id="2.7.13.3"/>
    </reaction>
</comment>
<reference evidence="15" key="1">
    <citation type="submission" date="2016-10" db="EMBL/GenBank/DDBJ databases">
        <authorList>
            <person name="Varghese N."/>
            <person name="Submissions S."/>
        </authorList>
    </citation>
    <scope>NUCLEOTIDE SEQUENCE [LARGE SCALE GENOMIC DNA]</scope>
    <source>
        <strain evidence="15">DSM 24213</strain>
    </source>
</reference>
<keyword evidence="10 11" id="KW-0472">Membrane</keyword>
<dbReference type="InterPro" id="IPR005467">
    <property type="entry name" value="His_kinase_dom"/>
</dbReference>
<dbReference type="CDD" id="cd00082">
    <property type="entry name" value="HisKA"/>
    <property type="match status" value="1"/>
</dbReference>
<proteinExistence type="predicted"/>
<organism evidence="14 15">
    <name type="scientific">Halopseudomonas yangmingensis</name>
    <dbReference type="NCBI Taxonomy" id="1720063"/>
    <lineage>
        <taxon>Bacteria</taxon>
        <taxon>Pseudomonadati</taxon>
        <taxon>Pseudomonadota</taxon>
        <taxon>Gammaproteobacteria</taxon>
        <taxon>Pseudomonadales</taxon>
        <taxon>Pseudomonadaceae</taxon>
        <taxon>Halopseudomonas</taxon>
    </lineage>
</organism>
<dbReference type="SMART" id="SM00388">
    <property type="entry name" value="HisKA"/>
    <property type="match status" value="1"/>
</dbReference>
<dbReference type="GO" id="GO:0000155">
    <property type="term" value="F:phosphorelay sensor kinase activity"/>
    <property type="evidence" value="ECO:0007669"/>
    <property type="project" value="InterPro"/>
</dbReference>
<evidence type="ECO:0000256" key="10">
    <source>
        <dbReference type="ARBA" id="ARBA00023136"/>
    </source>
</evidence>
<keyword evidence="8 11" id="KW-1133">Transmembrane helix</keyword>
<dbReference type="SUPFAM" id="SSF55874">
    <property type="entry name" value="ATPase domain of HSP90 chaperone/DNA topoisomerase II/histidine kinase"/>
    <property type="match status" value="1"/>
</dbReference>
<feature type="domain" description="HAMP" evidence="13">
    <location>
        <begin position="164"/>
        <end position="222"/>
    </location>
</feature>
<dbReference type="Pfam" id="PF02518">
    <property type="entry name" value="HATPase_c"/>
    <property type="match status" value="1"/>
</dbReference>
<feature type="transmembrane region" description="Helical" evidence="11">
    <location>
        <begin position="142"/>
        <end position="162"/>
    </location>
</feature>
<dbReference type="GO" id="GO:0016020">
    <property type="term" value="C:membrane"/>
    <property type="evidence" value="ECO:0007669"/>
    <property type="project" value="UniProtKB-SubCell"/>
</dbReference>
<evidence type="ECO:0000256" key="5">
    <source>
        <dbReference type="ARBA" id="ARBA00022679"/>
    </source>
</evidence>
<dbReference type="SMART" id="SM00304">
    <property type="entry name" value="HAMP"/>
    <property type="match status" value="1"/>
</dbReference>
<dbReference type="InterPro" id="IPR036890">
    <property type="entry name" value="HATPase_C_sf"/>
</dbReference>
<gene>
    <name evidence="14" type="ORF">SAMN05216217_10911</name>
</gene>
<dbReference type="InterPro" id="IPR036097">
    <property type="entry name" value="HisK_dim/P_sf"/>
</dbReference>
<keyword evidence="6 11" id="KW-0812">Transmembrane</keyword>
<dbReference type="RefSeq" id="WP_093475960.1">
    <property type="nucleotide sequence ID" value="NZ_FOUI01000009.1"/>
</dbReference>
<feature type="domain" description="Histidine kinase" evidence="12">
    <location>
        <begin position="230"/>
        <end position="440"/>
    </location>
</feature>
<evidence type="ECO:0000256" key="7">
    <source>
        <dbReference type="ARBA" id="ARBA00022777"/>
    </source>
</evidence>